<reference evidence="2 3" key="1">
    <citation type="journal article" date="2008" name="Int. J. Syst. Evol. Microbiol.">
        <title>Description of Roseateles aquatilis sp. nov. and Roseateles terrae sp. nov., in the class Betaproteobacteria, and emended description of the genus Roseateles.</title>
        <authorList>
            <person name="Gomila M."/>
            <person name="Bowien B."/>
            <person name="Falsen E."/>
            <person name="Moore E.R."/>
            <person name="Lalucat J."/>
        </authorList>
    </citation>
    <scope>NUCLEOTIDE SEQUENCE [LARGE SCALE GENOMIC DNA]</scope>
    <source>
        <strain evidence="2 3">CCUG 48205</strain>
    </source>
</reference>
<gene>
    <name evidence="2" type="ORF">CDN99_17230</name>
</gene>
<keyword evidence="1" id="KW-0732">Signal</keyword>
<name>A0A246J7T5_9BURK</name>
<comment type="caution">
    <text evidence="2">The sequence shown here is derived from an EMBL/GenBank/DDBJ whole genome shotgun (WGS) entry which is preliminary data.</text>
</comment>
<evidence type="ECO:0000256" key="1">
    <source>
        <dbReference type="SAM" id="SignalP"/>
    </source>
</evidence>
<organism evidence="2 3">
    <name type="scientific">Roseateles aquatilis</name>
    <dbReference type="NCBI Taxonomy" id="431061"/>
    <lineage>
        <taxon>Bacteria</taxon>
        <taxon>Pseudomonadati</taxon>
        <taxon>Pseudomonadota</taxon>
        <taxon>Betaproteobacteria</taxon>
        <taxon>Burkholderiales</taxon>
        <taxon>Sphaerotilaceae</taxon>
        <taxon>Roseateles</taxon>
    </lineage>
</organism>
<accession>A0A246J7T5</accession>
<evidence type="ECO:0000313" key="2">
    <source>
        <dbReference type="EMBL" id="OWQ88589.1"/>
    </source>
</evidence>
<dbReference type="EMBL" id="NIOF01000007">
    <property type="protein sequence ID" value="OWQ88589.1"/>
    <property type="molecule type" value="Genomic_DNA"/>
</dbReference>
<evidence type="ECO:0000313" key="3">
    <source>
        <dbReference type="Proteomes" id="UP000197468"/>
    </source>
</evidence>
<proteinExistence type="predicted"/>
<dbReference type="RefSeq" id="WP_088386112.1">
    <property type="nucleotide sequence ID" value="NZ_NIOF01000007.1"/>
</dbReference>
<dbReference type="AlphaFoldDB" id="A0A246J7T5"/>
<feature type="signal peptide" evidence="1">
    <location>
        <begin position="1"/>
        <end position="25"/>
    </location>
</feature>
<dbReference type="Proteomes" id="UP000197468">
    <property type="component" value="Unassembled WGS sequence"/>
</dbReference>
<keyword evidence="3" id="KW-1185">Reference proteome</keyword>
<dbReference type="OrthoDB" id="7573972at2"/>
<feature type="chain" id="PRO_5012015322" evidence="1">
    <location>
        <begin position="26"/>
        <end position="110"/>
    </location>
</feature>
<protein>
    <submittedName>
        <fullName evidence="2">Uncharacterized protein</fullName>
    </submittedName>
</protein>
<sequence length="110" mass="11578">MLKTMQGIAATAMVAALALPMAAHAEGRWTGEFKPGGPYVSSGVNFHFRVSNVPATANCPQTWAYINETDSGAKGKIAALLLAYAQGKSIDIFVDTGDGGYCHVVEFVVK</sequence>